<dbReference type="AlphaFoldDB" id="A0A067PCZ0"/>
<gene>
    <name evidence="2" type="ORF">JAAARDRAFT_197994</name>
</gene>
<evidence type="ECO:0000313" key="3">
    <source>
        <dbReference type="Proteomes" id="UP000027265"/>
    </source>
</evidence>
<sequence length="71" mass="8003">MAVSLTNTFGMALISFFIDAVLYGIGSLLTFQYFRSAVFPDDRWSVWLTVSTLLYAFIHRVPPDLPTLSVL</sequence>
<dbReference type="InParanoid" id="A0A067PCZ0"/>
<dbReference type="EMBL" id="KL197738">
    <property type="protein sequence ID" value="KDQ52634.1"/>
    <property type="molecule type" value="Genomic_DNA"/>
</dbReference>
<evidence type="ECO:0000313" key="2">
    <source>
        <dbReference type="EMBL" id="KDQ52634.1"/>
    </source>
</evidence>
<keyword evidence="1" id="KW-1133">Transmembrane helix</keyword>
<protein>
    <submittedName>
        <fullName evidence="2">Uncharacterized protein</fullName>
    </submittedName>
</protein>
<keyword evidence="1" id="KW-0472">Membrane</keyword>
<accession>A0A067PCZ0</accession>
<dbReference type="HOGENOM" id="CLU_2740388_0_0_1"/>
<dbReference type="Proteomes" id="UP000027265">
    <property type="component" value="Unassembled WGS sequence"/>
</dbReference>
<feature type="transmembrane region" description="Helical" evidence="1">
    <location>
        <begin position="12"/>
        <end position="34"/>
    </location>
</feature>
<organism evidence="2 3">
    <name type="scientific">Jaapia argillacea MUCL 33604</name>
    <dbReference type="NCBI Taxonomy" id="933084"/>
    <lineage>
        <taxon>Eukaryota</taxon>
        <taxon>Fungi</taxon>
        <taxon>Dikarya</taxon>
        <taxon>Basidiomycota</taxon>
        <taxon>Agaricomycotina</taxon>
        <taxon>Agaricomycetes</taxon>
        <taxon>Agaricomycetidae</taxon>
        <taxon>Jaapiales</taxon>
        <taxon>Jaapiaceae</taxon>
        <taxon>Jaapia</taxon>
    </lineage>
</organism>
<reference evidence="3" key="1">
    <citation type="journal article" date="2014" name="Proc. Natl. Acad. Sci. U.S.A.">
        <title>Extensive sampling of basidiomycete genomes demonstrates inadequacy of the white-rot/brown-rot paradigm for wood decay fungi.</title>
        <authorList>
            <person name="Riley R."/>
            <person name="Salamov A.A."/>
            <person name="Brown D.W."/>
            <person name="Nagy L.G."/>
            <person name="Floudas D."/>
            <person name="Held B.W."/>
            <person name="Levasseur A."/>
            <person name="Lombard V."/>
            <person name="Morin E."/>
            <person name="Otillar R."/>
            <person name="Lindquist E.A."/>
            <person name="Sun H."/>
            <person name="LaButti K.M."/>
            <person name="Schmutz J."/>
            <person name="Jabbour D."/>
            <person name="Luo H."/>
            <person name="Baker S.E."/>
            <person name="Pisabarro A.G."/>
            <person name="Walton J.D."/>
            <person name="Blanchette R.A."/>
            <person name="Henrissat B."/>
            <person name="Martin F."/>
            <person name="Cullen D."/>
            <person name="Hibbett D.S."/>
            <person name="Grigoriev I.V."/>
        </authorList>
    </citation>
    <scope>NUCLEOTIDE SEQUENCE [LARGE SCALE GENOMIC DNA]</scope>
    <source>
        <strain evidence="3">MUCL 33604</strain>
    </source>
</reference>
<name>A0A067PCZ0_9AGAM</name>
<keyword evidence="1" id="KW-0812">Transmembrane</keyword>
<evidence type="ECO:0000256" key="1">
    <source>
        <dbReference type="SAM" id="Phobius"/>
    </source>
</evidence>
<keyword evidence="3" id="KW-1185">Reference proteome</keyword>
<proteinExistence type="predicted"/>